<dbReference type="Proteomes" id="UP001208570">
    <property type="component" value="Unassembled WGS sequence"/>
</dbReference>
<keyword evidence="2" id="KW-1185">Reference proteome</keyword>
<name>A0AAD9JXL3_9ANNE</name>
<proteinExistence type="predicted"/>
<evidence type="ECO:0000313" key="2">
    <source>
        <dbReference type="Proteomes" id="UP001208570"/>
    </source>
</evidence>
<gene>
    <name evidence="1" type="ORF">LSH36_135g00005</name>
</gene>
<evidence type="ECO:0000313" key="1">
    <source>
        <dbReference type="EMBL" id="KAK2160348.1"/>
    </source>
</evidence>
<protein>
    <submittedName>
        <fullName evidence="1">Uncharacterized protein</fullName>
    </submittedName>
</protein>
<dbReference type="AlphaFoldDB" id="A0AAD9JXL3"/>
<dbReference type="EMBL" id="JAODUP010000135">
    <property type="protein sequence ID" value="KAK2160348.1"/>
    <property type="molecule type" value="Genomic_DNA"/>
</dbReference>
<accession>A0AAD9JXL3</accession>
<reference evidence="1" key="1">
    <citation type="journal article" date="2023" name="Mol. Biol. Evol.">
        <title>Third-Generation Sequencing Reveals the Adaptive Role of the Epigenome in Three Deep-Sea Polychaetes.</title>
        <authorList>
            <person name="Perez M."/>
            <person name="Aroh O."/>
            <person name="Sun Y."/>
            <person name="Lan Y."/>
            <person name="Juniper S.K."/>
            <person name="Young C.R."/>
            <person name="Angers B."/>
            <person name="Qian P.Y."/>
        </authorList>
    </citation>
    <scope>NUCLEOTIDE SEQUENCE</scope>
    <source>
        <strain evidence="1">P08H-3</strain>
    </source>
</reference>
<sequence length="128" mass="14398">MASAVAAFMAHMSHIWSLMNKVIELIKILPDDLKKDAAVALKDTLTPDIPPNIDIDIHLDNILEAVQSAADISVPRHTEAKHNRRTNYIPPEGKIYTRQLSMATKAFKRLKTDESKQELRAIQKIAKC</sequence>
<organism evidence="1 2">
    <name type="scientific">Paralvinella palmiformis</name>
    <dbReference type="NCBI Taxonomy" id="53620"/>
    <lineage>
        <taxon>Eukaryota</taxon>
        <taxon>Metazoa</taxon>
        <taxon>Spiralia</taxon>
        <taxon>Lophotrochozoa</taxon>
        <taxon>Annelida</taxon>
        <taxon>Polychaeta</taxon>
        <taxon>Sedentaria</taxon>
        <taxon>Canalipalpata</taxon>
        <taxon>Terebellida</taxon>
        <taxon>Terebelliformia</taxon>
        <taxon>Alvinellidae</taxon>
        <taxon>Paralvinella</taxon>
    </lineage>
</organism>
<comment type="caution">
    <text evidence="1">The sequence shown here is derived from an EMBL/GenBank/DDBJ whole genome shotgun (WGS) entry which is preliminary data.</text>
</comment>